<dbReference type="FunFam" id="1.25.40.470:FF:000008">
    <property type="entry name" value="Intraflagellar transport protein 172 homolog"/>
    <property type="match status" value="1"/>
</dbReference>
<dbReference type="Gene3D" id="2.130.10.10">
    <property type="entry name" value="YVTN repeat-like/Quinoprotein amine dehydrogenase"/>
    <property type="match status" value="2"/>
</dbReference>
<evidence type="ECO:0000259" key="10">
    <source>
        <dbReference type="Pfam" id="PF23387"/>
    </source>
</evidence>
<dbReference type="FunFam" id="1.25.40.470:FF:000012">
    <property type="entry name" value="intraflagellar transport protein 172 homolog"/>
    <property type="match status" value="1"/>
</dbReference>
<dbReference type="FunFam" id="2.130.10.10:FF:002910">
    <property type="entry name" value="Predicted protein"/>
    <property type="match status" value="1"/>
</dbReference>
<evidence type="ECO:0000313" key="12">
    <source>
        <dbReference type="EMBL" id="KAF6020018.1"/>
    </source>
</evidence>
<dbReference type="OrthoDB" id="2186662at2759"/>
<dbReference type="Pfam" id="PF24762">
    <property type="entry name" value="TPR_IF140-IFT172"/>
    <property type="match status" value="1"/>
</dbReference>
<dbReference type="GO" id="GO:0042073">
    <property type="term" value="P:intraciliary transport"/>
    <property type="evidence" value="ECO:0007669"/>
    <property type="project" value="TreeGrafter"/>
</dbReference>
<keyword evidence="4" id="KW-0677">Repeat</keyword>
<evidence type="ECO:0000256" key="1">
    <source>
        <dbReference type="ARBA" id="ARBA00004138"/>
    </source>
</evidence>
<dbReference type="InterPro" id="IPR015943">
    <property type="entry name" value="WD40/YVTN_repeat-like_dom_sf"/>
</dbReference>
<keyword evidence="7" id="KW-0966">Cell projection</keyword>
<comment type="similarity">
    <text evidence="8">Belongs to the IFT172 family.</text>
</comment>
<dbReference type="InterPro" id="IPR011990">
    <property type="entry name" value="TPR-like_helical_dom_sf"/>
</dbReference>
<keyword evidence="13" id="KW-1185">Reference proteome</keyword>
<evidence type="ECO:0000256" key="5">
    <source>
        <dbReference type="ARBA" id="ARBA00022803"/>
    </source>
</evidence>
<dbReference type="Gene3D" id="1.25.40.10">
    <property type="entry name" value="Tetratricopeptide repeat domain"/>
    <property type="match status" value="1"/>
</dbReference>
<dbReference type="GO" id="GO:0036064">
    <property type="term" value="C:ciliary basal body"/>
    <property type="evidence" value="ECO:0007669"/>
    <property type="project" value="TreeGrafter"/>
</dbReference>
<dbReference type="FunFam" id="1.25.40.470:FF:000013">
    <property type="entry name" value="intraflagellar transport protein 172 homolog"/>
    <property type="match status" value="1"/>
</dbReference>
<dbReference type="Proteomes" id="UP000593567">
    <property type="component" value="Unassembled WGS sequence"/>
</dbReference>
<keyword evidence="6" id="KW-0969">Cilium</keyword>
<feature type="domain" description="IF140/IFT172/WDR19 TPR" evidence="11">
    <location>
        <begin position="974"/>
        <end position="1189"/>
    </location>
</feature>
<sequence length="1649" mass="187528">MQLKHIGTWIPPQEGEAKITAMSWSPNNKKLAVATSDRVIVLFDEQGEKRDKFSTKPVDSKYGKKSYIVKAIAFSPDSTRIAIGQTDNIIFIYKIGDEWNDKKSIVNKFQMNSACTCMVWLPGDQIVYGQADGKVRVANPKTNKSSQVYSGNSYVVSIAPSPSGKAVIVGHADGAIIKYNFEDEGQGDSNGKFAQHSCPPYAIAWCNNSVVAAGCDKRILAYGRQDGRIIQQFDYSRDNDEHEFTVAICSPSGQSVVLGSYDRLRVLNWSPRKAMWDEGKSKDIPNLYTITSLCWKRDGSKLVAGTLCGGVELFDCALRKQTYKNKFELTYVGLSQVLVLNLQTSTKINLKSYYGYEIDDVKILGNDRYLVGHTSDTLLLGDLITAKLSEVPWQQSGGNEKFYFENESVCMIFNAGELTLVEYGSAEILGSVRTEFMNPHLISIRLNERKQQDNKKIAYLIDLKTIAMVDLITGMSLGTISHDSKIDWLEMNETGRKLLYRDKRLRLHMYDIMTASKSTILNYCSYVQWVPDSDVVVAQNRNNLCIWYNIDAPERVTMFEIKGDIIDIKREGKKTVVLVNEGLSTGSYALDDQLIEFGTAIDDGDYIRAASYLEGLEMAPETEAMWKSLSKLALEHGKLHVAERCFAALKDVSKVKSLQKINEMASGSEGLGYHHYRVRAKLAILEKQFKMAESIYLEQNDIDEAMEMYQSLHKWDSAIEVAEAKGHPELQTLRKNYYQWLMETHQEEKAGEMKEKEGDDMAAIQLYMKAGLPAKAARLATSREDFMQNGELISRIASALLKGEFYERAGNLYEKIRDYQKAMECYRRGRAYRQAVELARYAFPENVTKLEEEWGEHLVNQKQLDAAINHFIEAGSTMKAVDAAINSRQWNKAVQILSVAGDSDGAVRYYVKIAKHLASINELERAEQFFVRAGATDEAIKMYNNAGKWEEAHRLASTCMRPEEVSGMYVQQAKQLESQAKYKDAERLYITVNEPDLAIAMYQSKKMWNDMIRLVKVHYKDRAQESHLIVAKTLVEEDNLRQAEHYFIEGGDWKQCVNMYRQKDMWDEAYRVAKAHGGQNAAKQVAYLWAKNLGGDSAVKLLTKFGLLEAAIDYAAENCSFEFAFDLANTSMKSKLPDIYLKQAMYLEDEGKFQEAEQCFIKASKPKEAVLMYVHSQNWGAAQRVAEEYDPDSVADVLVGQARHAFEAREFQKAESFLLRAQRPELAIKFYKDAGMWQDVLRVAKEYLPNKLPQLQDEYERDMMDRSTRGAETLIQQAKEWESSGEHLRAIECYVKVNQQQTNDQNVMYKCWMKACQLAVKFLPPEKAVQVIQHVAPMLVGIDKHNNAAELYIQVDMVKEAIDTLMDGKEWNKAKKVAKEFEPRYEPYVDEKYKEYLKGTGKAEDLVGVDVVAALDMYAENGQWEKCVQTAAGMNNFKVLHKYVALYATTLIKEGRSDAAMDLYVKHGTPPYSQNYNIYKRIVTDLLKTSDLMKAEAYRTWADLRDMLHDLCENLAKSSESNSPQHEYFDTMLLIAHYYATRSAAMGHDQLKPIAAKLAVSLLRHTDIIPADKAFYEAGMMCKKVGYDSMAFVFLNRYLDLVEAIEEGSLDMLDNTDFQETDIPAEVPFLRRPISRNQSMRKLRSGCWQ</sequence>
<evidence type="ECO:0000256" key="6">
    <source>
        <dbReference type="ARBA" id="ARBA00023069"/>
    </source>
</evidence>
<protein>
    <recommendedName>
        <fullName evidence="9">Intraflagellar transport protein 172 homolog</fullName>
    </recommendedName>
</protein>
<dbReference type="InterPro" id="IPR019734">
    <property type="entry name" value="TPR_rpt"/>
</dbReference>
<dbReference type="SUPFAM" id="SSF50978">
    <property type="entry name" value="WD40 repeat-like"/>
    <property type="match status" value="2"/>
</dbReference>
<keyword evidence="2" id="KW-0217">Developmental protein</keyword>
<dbReference type="PANTHER" id="PTHR15722">
    <property type="entry name" value="IFT140/172-RELATED"/>
    <property type="match status" value="1"/>
</dbReference>
<dbReference type="SMART" id="SM00320">
    <property type="entry name" value="WD40"/>
    <property type="match status" value="6"/>
</dbReference>
<dbReference type="SUPFAM" id="SSF48452">
    <property type="entry name" value="TPR-like"/>
    <property type="match status" value="2"/>
</dbReference>
<evidence type="ECO:0000256" key="4">
    <source>
        <dbReference type="ARBA" id="ARBA00022737"/>
    </source>
</evidence>
<dbReference type="EMBL" id="VXIV02003199">
    <property type="protein sequence ID" value="KAF6020018.1"/>
    <property type="molecule type" value="Genomic_DNA"/>
</dbReference>
<dbReference type="Pfam" id="PF00400">
    <property type="entry name" value="WD40"/>
    <property type="match status" value="2"/>
</dbReference>
<keyword evidence="3" id="KW-0853">WD repeat</keyword>
<name>A0A7J7J3L9_BUGNE</name>
<gene>
    <name evidence="12" type="ORF">EB796_021678</name>
</gene>
<evidence type="ECO:0000259" key="11">
    <source>
        <dbReference type="Pfam" id="PF24762"/>
    </source>
</evidence>
<proteinExistence type="inferred from homology"/>
<dbReference type="InterPro" id="IPR001680">
    <property type="entry name" value="WD40_rpt"/>
</dbReference>
<evidence type="ECO:0000256" key="2">
    <source>
        <dbReference type="ARBA" id="ARBA00022473"/>
    </source>
</evidence>
<dbReference type="InterPro" id="IPR036322">
    <property type="entry name" value="WD40_repeat_dom_sf"/>
</dbReference>
<evidence type="ECO:0000256" key="8">
    <source>
        <dbReference type="ARBA" id="ARBA00038130"/>
    </source>
</evidence>
<dbReference type="PANTHER" id="PTHR15722:SF2">
    <property type="entry name" value="INTRAFLAGELLAR TRANSPORT PROTEIN 172 HOMOLOG"/>
    <property type="match status" value="1"/>
</dbReference>
<evidence type="ECO:0000313" key="13">
    <source>
        <dbReference type="Proteomes" id="UP000593567"/>
    </source>
</evidence>
<evidence type="ECO:0000256" key="7">
    <source>
        <dbReference type="ARBA" id="ARBA00023273"/>
    </source>
</evidence>
<evidence type="ECO:0000256" key="3">
    <source>
        <dbReference type="ARBA" id="ARBA00022574"/>
    </source>
</evidence>
<dbReference type="Gene3D" id="1.25.40.470">
    <property type="match status" value="2"/>
</dbReference>
<reference evidence="12" key="1">
    <citation type="submission" date="2020-06" db="EMBL/GenBank/DDBJ databases">
        <title>Draft genome of Bugula neritina, a colonial animal packing powerful symbionts and potential medicines.</title>
        <authorList>
            <person name="Rayko M."/>
        </authorList>
    </citation>
    <scope>NUCLEOTIDE SEQUENCE [LARGE SCALE GENOMIC DNA]</scope>
    <source>
        <strain evidence="12">Kwan_BN1</strain>
    </source>
</reference>
<organism evidence="12 13">
    <name type="scientific">Bugula neritina</name>
    <name type="common">Brown bryozoan</name>
    <name type="synonym">Sertularia neritina</name>
    <dbReference type="NCBI Taxonomy" id="10212"/>
    <lineage>
        <taxon>Eukaryota</taxon>
        <taxon>Metazoa</taxon>
        <taxon>Spiralia</taxon>
        <taxon>Lophotrochozoa</taxon>
        <taxon>Bryozoa</taxon>
        <taxon>Gymnolaemata</taxon>
        <taxon>Cheilostomatida</taxon>
        <taxon>Flustrina</taxon>
        <taxon>Buguloidea</taxon>
        <taxon>Bugulidae</taxon>
        <taxon>Bugula</taxon>
    </lineage>
</organism>
<comment type="caution">
    <text evidence="12">The sequence shown here is derived from an EMBL/GenBank/DDBJ whole genome shotgun (WGS) entry which is preliminary data.</text>
</comment>
<accession>A0A7J7J3L9</accession>
<dbReference type="GO" id="GO:0030992">
    <property type="term" value="C:intraciliary transport particle B"/>
    <property type="evidence" value="ECO:0007669"/>
    <property type="project" value="TreeGrafter"/>
</dbReference>
<dbReference type="GO" id="GO:0005930">
    <property type="term" value="C:axoneme"/>
    <property type="evidence" value="ECO:0007669"/>
    <property type="project" value="TreeGrafter"/>
</dbReference>
<dbReference type="SMART" id="SM00028">
    <property type="entry name" value="TPR"/>
    <property type="match status" value="3"/>
</dbReference>
<keyword evidence="5" id="KW-0802">TPR repeat</keyword>
<evidence type="ECO:0000256" key="9">
    <source>
        <dbReference type="ARBA" id="ARBA00073483"/>
    </source>
</evidence>
<dbReference type="Pfam" id="PF23387">
    <property type="entry name" value="TPR_IFT80_172"/>
    <property type="match status" value="1"/>
</dbReference>
<dbReference type="InterPro" id="IPR056157">
    <property type="entry name" value="TPR_IFT80_172_dom"/>
</dbReference>
<comment type="subcellular location">
    <subcellularLocation>
        <location evidence="1">Cell projection</location>
        <location evidence="1">Cilium</location>
    </subcellularLocation>
</comment>
<dbReference type="InterPro" id="IPR056168">
    <property type="entry name" value="TPR_IF140/IFT172/WDR19"/>
</dbReference>
<feature type="domain" description="IFT80/172/WDR35 TPR" evidence="10">
    <location>
        <begin position="625"/>
        <end position="754"/>
    </location>
</feature>